<dbReference type="Pfam" id="PF00300">
    <property type="entry name" value="His_Phos_1"/>
    <property type="match status" value="1"/>
</dbReference>
<evidence type="ECO:0000256" key="2">
    <source>
        <dbReference type="SAM" id="MobiDB-lite"/>
    </source>
</evidence>
<dbReference type="PANTHER" id="PTHR21340:SF0">
    <property type="entry name" value="BIS(5'-NUCLEOSYL)-TETRAPHOSPHATASE [ASYMMETRICAL]"/>
    <property type="match status" value="1"/>
</dbReference>
<dbReference type="GO" id="GO:0006754">
    <property type="term" value="P:ATP biosynthetic process"/>
    <property type="evidence" value="ECO:0007669"/>
    <property type="project" value="TreeGrafter"/>
</dbReference>
<dbReference type="PANTHER" id="PTHR21340">
    <property type="entry name" value="DIADENOSINE 5,5-P1,P4-TETRAPHOSPHATE PYROPHOSPHOHYDROLASE MUTT"/>
    <property type="match status" value="1"/>
</dbReference>
<keyword evidence="5" id="KW-1185">Reference proteome</keyword>
<comment type="caution">
    <text evidence="4">The sequence shown here is derived from an EMBL/GenBank/DDBJ whole genome shotgun (WGS) entry which is preliminary data.</text>
</comment>
<evidence type="ECO:0000259" key="3">
    <source>
        <dbReference type="PROSITE" id="PS51462"/>
    </source>
</evidence>
<dbReference type="SMART" id="SM00855">
    <property type="entry name" value="PGAM"/>
    <property type="match status" value="1"/>
</dbReference>
<dbReference type="InterPro" id="IPR013078">
    <property type="entry name" value="His_Pase_superF_clade-1"/>
</dbReference>
<dbReference type="GO" id="GO:0006167">
    <property type="term" value="P:AMP biosynthetic process"/>
    <property type="evidence" value="ECO:0007669"/>
    <property type="project" value="TreeGrafter"/>
</dbReference>
<dbReference type="InterPro" id="IPR000086">
    <property type="entry name" value="NUDIX_hydrolase_dom"/>
</dbReference>
<accession>A0A9P2TC24</accession>
<reference evidence="4 5" key="1">
    <citation type="journal article" date="2013" name="Genome Announc.">
        <title>Draft Genome Sequence of the Lignocellulose Decomposer Thermobifida fusca Strain TM51.</title>
        <authorList>
            <person name="Toth A."/>
            <person name="Barna T."/>
            <person name="Nagy I."/>
            <person name="Horvath B."/>
            <person name="Nagy I."/>
            <person name="Tancsics A."/>
            <person name="Kriszt B."/>
            <person name="Baka E."/>
            <person name="Fekete C."/>
            <person name="Kukolya J."/>
        </authorList>
    </citation>
    <scope>NUCLEOTIDE SEQUENCE [LARGE SCALE GENOMIC DNA]</scope>
    <source>
        <strain evidence="4 5">TM51</strain>
    </source>
</reference>
<proteinExistence type="predicted"/>
<dbReference type="AlphaFoldDB" id="A0A9P2TC24"/>
<dbReference type="Pfam" id="PF00293">
    <property type="entry name" value="NUDIX"/>
    <property type="match status" value="1"/>
</dbReference>
<sequence length="325" mass="35516">MTEPPPTPDRHPDAVESAAPGGYLEPVRAAGTVLWRDTGRGREIALVHRPRYNDWTLPKGKLDEGEHVLVAAVRETVEETGVTPRLGRRLATQRYWKSGWPKQVDWWAATPAPGTTAQFTPTAEVDAVEWLPAAEARARLTYPSDVRVLDDFLHGPAQTVPLVLLRHASAGNKNEWHDYDLLRPLDEAGRAHARAVADILAVFGPLRVVSSTAARCLETVVPYAAAHGVEIRTEHTFTVGVLRSGAQAYDPQAARQTMRALVEERQPTLVCTHGELVADLMAEAAAQTGAPARSRWALRKGAFWVVHRDAKDGSLVAVEHHGLPG</sequence>
<dbReference type="PROSITE" id="PS00893">
    <property type="entry name" value="NUDIX_BOX"/>
    <property type="match status" value="1"/>
</dbReference>
<dbReference type="RefSeq" id="WP_011290771.1">
    <property type="nucleotide sequence ID" value="NZ_AOSG01000008.1"/>
</dbReference>
<dbReference type="GO" id="GO:0004081">
    <property type="term" value="F:bis(5'-nucleosyl)-tetraphosphatase (asymmetrical) activity"/>
    <property type="evidence" value="ECO:0007669"/>
    <property type="project" value="TreeGrafter"/>
</dbReference>
<dbReference type="EMBL" id="AOSG01000008">
    <property type="protein sequence ID" value="EOR72581.1"/>
    <property type="molecule type" value="Genomic_DNA"/>
</dbReference>
<gene>
    <name evidence="4" type="ORF">TM51_01955</name>
</gene>
<keyword evidence="1" id="KW-0378">Hydrolase</keyword>
<evidence type="ECO:0000256" key="1">
    <source>
        <dbReference type="ARBA" id="ARBA00022801"/>
    </source>
</evidence>
<dbReference type="SUPFAM" id="SSF53254">
    <property type="entry name" value="Phosphoglycerate mutase-like"/>
    <property type="match status" value="1"/>
</dbReference>
<dbReference type="Gene3D" id="3.40.50.1240">
    <property type="entry name" value="Phosphoglycerate mutase-like"/>
    <property type="match status" value="1"/>
</dbReference>
<dbReference type="InterPro" id="IPR029033">
    <property type="entry name" value="His_PPase_superfam"/>
</dbReference>
<dbReference type="SUPFAM" id="SSF55811">
    <property type="entry name" value="Nudix"/>
    <property type="match status" value="1"/>
</dbReference>
<protein>
    <submittedName>
        <fullName evidence="4">MutT family protein</fullName>
    </submittedName>
</protein>
<dbReference type="CDD" id="cd03673">
    <property type="entry name" value="NUDIX_Ap6A_hydrolase"/>
    <property type="match status" value="1"/>
</dbReference>
<evidence type="ECO:0000313" key="4">
    <source>
        <dbReference type="EMBL" id="EOR72581.1"/>
    </source>
</evidence>
<dbReference type="Proteomes" id="UP000014184">
    <property type="component" value="Unassembled WGS sequence"/>
</dbReference>
<name>A0A9P2TC24_THEFU</name>
<dbReference type="PROSITE" id="PS51462">
    <property type="entry name" value="NUDIX"/>
    <property type="match status" value="1"/>
</dbReference>
<dbReference type="InterPro" id="IPR020084">
    <property type="entry name" value="NUDIX_hydrolase_CS"/>
</dbReference>
<dbReference type="InterPro" id="IPR051325">
    <property type="entry name" value="Nudix_hydrolase_domain"/>
</dbReference>
<dbReference type="Gene3D" id="3.90.79.10">
    <property type="entry name" value="Nucleoside Triphosphate Pyrophosphohydrolase"/>
    <property type="match status" value="1"/>
</dbReference>
<feature type="region of interest" description="Disordered" evidence="2">
    <location>
        <begin position="1"/>
        <end position="21"/>
    </location>
</feature>
<feature type="domain" description="Nudix hydrolase" evidence="3">
    <location>
        <begin position="25"/>
        <end position="153"/>
    </location>
</feature>
<dbReference type="InterPro" id="IPR015797">
    <property type="entry name" value="NUDIX_hydrolase-like_dom_sf"/>
</dbReference>
<organism evidence="4 5">
    <name type="scientific">Thermobifida fusca TM51</name>
    <dbReference type="NCBI Taxonomy" id="1169414"/>
    <lineage>
        <taxon>Bacteria</taxon>
        <taxon>Bacillati</taxon>
        <taxon>Actinomycetota</taxon>
        <taxon>Actinomycetes</taxon>
        <taxon>Streptosporangiales</taxon>
        <taxon>Nocardiopsidaceae</taxon>
        <taxon>Thermobifida</taxon>
    </lineage>
</organism>
<evidence type="ECO:0000313" key="5">
    <source>
        <dbReference type="Proteomes" id="UP000014184"/>
    </source>
</evidence>